<feature type="transmembrane region" description="Helical" evidence="1">
    <location>
        <begin position="86"/>
        <end position="103"/>
    </location>
</feature>
<accession>A0A0F9SSM8</accession>
<dbReference type="AlphaFoldDB" id="A0A0F9SSM8"/>
<organism evidence="2">
    <name type="scientific">marine sediment metagenome</name>
    <dbReference type="NCBI Taxonomy" id="412755"/>
    <lineage>
        <taxon>unclassified sequences</taxon>
        <taxon>metagenomes</taxon>
        <taxon>ecological metagenomes</taxon>
    </lineage>
</organism>
<gene>
    <name evidence="2" type="ORF">LCGC14_0816060</name>
</gene>
<dbReference type="EMBL" id="LAZR01002267">
    <property type="protein sequence ID" value="KKN32213.1"/>
    <property type="molecule type" value="Genomic_DNA"/>
</dbReference>
<name>A0A0F9SSM8_9ZZZZ</name>
<protein>
    <submittedName>
        <fullName evidence="2">Uncharacterized protein</fullName>
    </submittedName>
</protein>
<proteinExistence type="predicted"/>
<keyword evidence="1" id="KW-1133">Transmembrane helix</keyword>
<keyword evidence="1" id="KW-0472">Membrane</keyword>
<keyword evidence="1" id="KW-0812">Transmembrane</keyword>
<reference evidence="2" key="1">
    <citation type="journal article" date="2015" name="Nature">
        <title>Complex archaea that bridge the gap between prokaryotes and eukaryotes.</title>
        <authorList>
            <person name="Spang A."/>
            <person name="Saw J.H."/>
            <person name="Jorgensen S.L."/>
            <person name="Zaremba-Niedzwiedzka K."/>
            <person name="Martijn J."/>
            <person name="Lind A.E."/>
            <person name="van Eijk R."/>
            <person name="Schleper C."/>
            <person name="Guy L."/>
            <person name="Ettema T.J."/>
        </authorList>
    </citation>
    <scope>NUCLEOTIDE SEQUENCE</scope>
</reference>
<evidence type="ECO:0000256" key="1">
    <source>
        <dbReference type="SAM" id="Phobius"/>
    </source>
</evidence>
<sequence>MSGTTNIIRGIIFTIIYIITTILVPFFIFRWVMNFQVAIPPDGEIAIEMTQESYDRIIFWIIAFGLLISGCAFFSYSSPKQSIRRGVFALIQVIVNCLYLWSYKFSGATEVRFNIDIPAFSGFVMLNLEQMILIYLGIYFLTIVIKSYDIIDFIINRKKIRENRMKE</sequence>
<feature type="transmembrane region" description="Helical" evidence="1">
    <location>
        <begin position="12"/>
        <end position="33"/>
    </location>
</feature>
<evidence type="ECO:0000313" key="2">
    <source>
        <dbReference type="EMBL" id="KKN32213.1"/>
    </source>
</evidence>
<feature type="transmembrane region" description="Helical" evidence="1">
    <location>
        <begin position="57"/>
        <end position="74"/>
    </location>
</feature>
<comment type="caution">
    <text evidence="2">The sequence shown here is derived from an EMBL/GenBank/DDBJ whole genome shotgun (WGS) entry which is preliminary data.</text>
</comment>
<feature type="transmembrane region" description="Helical" evidence="1">
    <location>
        <begin position="132"/>
        <end position="155"/>
    </location>
</feature>